<dbReference type="AlphaFoldDB" id="A0AAU7QB43"/>
<evidence type="ECO:0000313" key="1">
    <source>
        <dbReference type="EMBL" id="XBS70298.1"/>
    </source>
</evidence>
<protein>
    <submittedName>
        <fullName evidence="1">Type III secretion system inner rod subunit SctI</fullName>
    </submittedName>
</protein>
<proteinExistence type="predicted"/>
<dbReference type="NCBIfam" id="NF038054">
    <property type="entry name" value="T3SS_SctI"/>
    <property type="match status" value="1"/>
</dbReference>
<sequence length="99" mass="10363">MSIESIAEVSLNRSVDISPGIGEVTSLNDIVKESMAKTTGGVNADKQNITRMMNSDNLADSSAIGAIQKAMLVYSNTVAFIGTAARKLVATAETLLRSS</sequence>
<dbReference type="EMBL" id="CP157947">
    <property type="protein sequence ID" value="XBS70298.1"/>
    <property type="molecule type" value="Genomic_DNA"/>
</dbReference>
<reference evidence="1" key="1">
    <citation type="submission" date="2024-06" db="EMBL/GenBank/DDBJ databases">
        <authorList>
            <person name="Coelho C."/>
            <person name="Bento M."/>
            <person name="Garcia E."/>
            <person name="Camelo A."/>
            <person name="Brandao I."/>
            <person name="Espirito Santo C."/>
            <person name="Trovao J."/>
            <person name="Verissimo A."/>
            <person name="Costa J."/>
            <person name="Tiago I."/>
        </authorList>
    </citation>
    <scope>NUCLEOTIDE SEQUENCE</scope>
    <source>
        <strain evidence="1">KWT182</strain>
    </source>
</reference>
<organism evidence="1">
    <name type="scientific">Acerihabitans sp. KWT182</name>
    <dbReference type="NCBI Taxonomy" id="3157919"/>
    <lineage>
        <taxon>Bacteria</taxon>
        <taxon>Pseudomonadati</taxon>
        <taxon>Pseudomonadota</taxon>
        <taxon>Gammaproteobacteria</taxon>
        <taxon>Enterobacterales</taxon>
        <taxon>Pectobacteriaceae</taxon>
        <taxon>Acerihabitans</taxon>
    </lineage>
</organism>
<gene>
    <name evidence="1" type="primary">sctI</name>
    <name evidence="1" type="ORF">ABK905_03260</name>
</gene>
<accession>A0AAU7QB43</accession>
<dbReference type="InterPro" id="IPR047754">
    <property type="entry name" value="T3SS_SctI-like"/>
</dbReference>
<name>A0AAU7QB43_9GAMM</name>